<dbReference type="GO" id="GO:0005737">
    <property type="term" value="C:cytoplasm"/>
    <property type="evidence" value="ECO:0007669"/>
    <property type="project" value="TreeGrafter"/>
</dbReference>
<dbReference type="CDD" id="cd16150">
    <property type="entry name" value="sulfatase_like"/>
    <property type="match status" value="1"/>
</dbReference>
<evidence type="ECO:0000313" key="5">
    <source>
        <dbReference type="Proteomes" id="UP000033166"/>
    </source>
</evidence>
<keyword evidence="2" id="KW-0378">Hydrolase</keyword>
<dbReference type="GO" id="GO:0004423">
    <property type="term" value="F:iduronate-2-sulfatase activity"/>
    <property type="evidence" value="ECO:0007669"/>
    <property type="project" value="TreeGrafter"/>
</dbReference>
<dbReference type="PANTHER" id="PTHR45953">
    <property type="entry name" value="IDURONATE 2-SULFATASE"/>
    <property type="match status" value="1"/>
</dbReference>
<dbReference type="RefSeq" id="WP_047914981.1">
    <property type="nucleotide sequence ID" value="NZ_LN774769.1"/>
</dbReference>
<dbReference type="SUPFAM" id="SSF53649">
    <property type="entry name" value="Alkaline phosphatase-like"/>
    <property type="match status" value="1"/>
</dbReference>
<protein>
    <submittedName>
        <fullName evidence="4">Sulfatase AslA</fullName>
    </submittedName>
</protein>
<gene>
    <name evidence="4" type="primary">aslA</name>
    <name evidence="4" type="ORF">LACPI_0538</name>
</gene>
<dbReference type="PANTHER" id="PTHR45953:SF1">
    <property type="entry name" value="IDURONATE 2-SULFATASE"/>
    <property type="match status" value="1"/>
</dbReference>
<dbReference type="InterPro" id="IPR000917">
    <property type="entry name" value="Sulfatase_N"/>
</dbReference>
<proteinExistence type="predicted"/>
<dbReference type="GO" id="GO:0046872">
    <property type="term" value="F:metal ion binding"/>
    <property type="evidence" value="ECO:0007669"/>
    <property type="project" value="UniProtKB-KW"/>
</dbReference>
<dbReference type="Gene3D" id="3.40.720.10">
    <property type="entry name" value="Alkaline Phosphatase, subunit A"/>
    <property type="match status" value="1"/>
</dbReference>
<organism evidence="4 5">
    <name type="scientific">Pseudolactococcus piscium MKFS47</name>
    <dbReference type="NCBI Taxonomy" id="297352"/>
    <lineage>
        <taxon>Bacteria</taxon>
        <taxon>Bacillati</taxon>
        <taxon>Bacillota</taxon>
        <taxon>Bacilli</taxon>
        <taxon>Lactobacillales</taxon>
        <taxon>Streptococcaceae</taxon>
        <taxon>Pseudolactococcus</taxon>
    </lineage>
</organism>
<sequence>MSDKKNMILFVADQMRSDAMAHMGNPAAITPNLDSLAQEGVSFENAYCQNPVCVPSRNSFLTGLYPHVSGHRTMHYLQREDEPNILKEMKENGYEVIWIGRNDIVPADRPKTAYCDEYYDGVVPENTRYAENSEMNFSTDMNADSKKLYDEMLSGDTYYSFYMGKLPDGEGYGKTDWNCVEQALAYIDRRSKSGSDKPFFVYCTISFPHPPYGCEDPWYSSIDRHQLPKRRPSVKDIPNKASMLYGINEKQHLNDWSEERFDELRATYLAMVSRFDTQLGMIKDKLKEAELYDETTLIVFSDHGDYTGDYAITEKVQNCFEDPISNVPLLIKPAKGIAVAPRISKAQVELLDLPATLADLAGFKLSYTQFGESLLHAVSGDETHKDAVFCEGGRVHGETQAMELGHSPVSTYWPRLSTQYSEGPEHTKAVMCKMGDYKYTMRLYETDELYDMIADPMEINNLAVDPAYQKIVQEMKNRVAEFYMATTDFVPMKKDKR</sequence>
<dbReference type="AlphaFoldDB" id="A0A0D6DVE4"/>
<evidence type="ECO:0000256" key="2">
    <source>
        <dbReference type="ARBA" id="ARBA00022801"/>
    </source>
</evidence>
<evidence type="ECO:0000313" key="4">
    <source>
        <dbReference type="EMBL" id="CEN27738.1"/>
    </source>
</evidence>
<dbReference type="InterPro" id="IPR017850">
    <property type="entry name" value="Alkaline_phosphatase_core_sf"/>
</dbReference>
<dbReference type="EMBL" id="LN774769">
    <property type="protein sequence ID" value="CEN27738.1"/>
    <property type="molecule type" value="Genomic_DNA"/>
</dbReference>
<dbReference type="Proteomes" id="UP000033166">
    <property type="component" value="Chromosome I"/>
</dbReference>
<dbReference type="KEGG" id="lpk:LACPI_0538"/>
<name>A0A0D6DVE4_9LACT</name>
<dbReference type="Pfam" id="PF00884">
    <property type="entry name" value="Sulfatase"/>
    <property type="match status" value="1"/>
</dbReference>
<dbReference type="STRING" id="1364.LP2241_20188"/>
<keyword evidence="1" id="KW-0479">Metal-binding</keyword>
<feature type="domain" description="Sulfatase N-terminal" evidence="3">
    <location>
        <begin position="5"/>
        <end position="362"/>
    </location>
</feature>
<evidence type="ECO:0000256" key="1">
    <source>
        <dbReference type="ARBA" id="ARBA00022723"/>
    </source>
</evidence>
<accession>A0A0D6DVE4</accession>
<reference evidence="5" key="1">
    <citation type="submission" date="2015-01" db="EMBL/GenBank/DDBJ databases">
        <authorList>
            <person name="Andreevskaya M."/>
        </authorList>
    </citation>
    <scope>NUCLEOTIDE SEQUENCE [LARGE SCALE GENOMIC DNA]</scope>
    <source>
        <strain evidence="5">MKFS47</strain>
    </source>
</reference>
<dbReference type="HOGENOM" id="CLU_006332_9_2_9"/>
<evidence type="ECO:0000259" key="3">
    <source>
        <dbReference type="Pfam" id="PF00884"/>
    </source>
</evidence>